<dbReference type="AlphaFoldDB" id="A0A085NIB8"/>
<sequence>MEFSVKERTKLNPYHIVDLIKFCLAEARRASSHGQLALSGVGRILHGTPGRQKFHCKTSALAERTVGCDRRKALSGNQLPTEKEQRFIVSTTLTSTKTKCSGLVVDEDVDDVEEGGLYVAEEFRHLLTNRLQPKARLDPTLPATQRRTGYEVVLWNPIRPLIIPVDEKPAEDDDTVHLPQSSGQPPPPEGNDESMEIVF</sequence>
<organism evidence="2">
    <name type="scientific">Trichuris suis</name>
    <name type="common">pig whipworm</name>
    <dbReference type="NCBI Taxonomy" id="68888"/>
    <lineage>
        <taxon>Eukaryota</taxon>
        <taxon>Metazoa</taxon>
        <taxon>Ecdysozoa</taxon>
        <taxon>Nematoda</taxon>
        <taxon>Enoplea</taxon>
        <taxon>Dorylaimia</taxon>
        <taxon>Trichinellida</taxon>
        <taxon>Trichuridae</taxon>
        <taxon>Trichuris</taxon>
    </lineage>
</organism>
<protein>
    <submittedName>
        <fullName evidence="2">Uncharacterized protein</fullName>
    </submittedName>
</protein>
<evidence type="ECO:0000313" key="2">
    <source>
        <dbReference type="EMBL" id="KFD69214.1"/>
    </source>
</evidence>
<gene>
    <name evidence="2" type="ORF">M514_18583</name>
</gene>
<reference evidence="2" key="1">
    <citation type="journal article" date="2014" name="Nat. Genet.">
        <title>Genome and transcriptome of the porcine whipworm Trichuris suis.</title>
        <authorList>
            <person name="Jex A.R."/>
            <person name="Nejsum P."/>
            <person name="Schwarz E.M."/>
            <person name="Hu L."/>
            <person name="Young N.D."/>
            <person name="Hall R.S."/>
            <person name="Korhonen P.K."/>
            <person name="Liao S."/>
            <person name="Thamsborg S."/>
            <person name="Xia J."/>
            <person name="Xu P."/>
            <person name="Wang S."/>
            <person name="Scheerlinck J.P."/>
            <person name="Hofmann A."/>
            <person name="Sternberg P.W."/>
            <person name="Wang J."/>
            <person name="Gasser R.B."/>
        </authorList>
    </citation>
    <scope>NUCLEOTIDE SEQUENCE [LARGE SCALE GENOMIC DNA]</scope>
    <source>
        <strain evidence="2">DCEP-RM93F</strain>
    </source>
</reference>
<proteinExistence type="predicted"/>
<name>A0A085NIB8_9BILA</name>
<dbReference type="Proteomes" id="UP000030758">
    <property type="component" value="Unassembled WGS sequence"/>
</dbReference>
<accession>A0A085NIB8</accession>
<evidence type="ECO:0000256" key="1">
    <source>
        <dbReference type="SAM" id="MobiDB-lite"/>
    </source>
</evidence>
<feature type="compositionally biased region" description="Acidic residues" evidence="1">
    <location>
        <begin position="190"/>
        <end position="199"/>
    </location>
</feature>
<dbReference type="EMBL" id="KL367497">
    <property type="protein sequence ID" value="KFD69214.1"/>
    <property type="molecule type" value="Genomic_DNA"/>
</dbReference>
<feature type="region of interest" description="Disordered" evidence="1">
    <location>
        <begin position="167"/>
        <end position="199"/>
    </location>
</feature>